<sequence length="145" mass="16726">MKSITIFLIFLFITTLSFAQTEKNIFFSQRTLITKFHTIDELEGLKKGQLVKIYIERANEIITVLPFIALTNESNVSLSDIGIKENSDNLKTLDKHHETTTEAFESTSNIISEFIPYADTERIIWSILYYEDIIKKIRIGVNGNF</sequence>
<reference evidence="2" key="1">
    <citation type="journal article" date="2019" name="Int. J. Syst. Evol. Microbiol.">
        <title>The Global Catalogue of Microorganisms (GCM) 10K type strain sequencing project: providing services to taxonomists for standard genome sequencing and annotation.</title>
        <authorList>
            <consortium name="The Broad Institute Genomics Platform"/>
            <consortium name="The Broad Institute Genome Sequencing Center for Infectious Disease"/>
            <person name="Wu L."/>
            <person name="Ma J."/>
        </authorList>
    </citation>
    <scope>NUCLEOTIDE SEQUENCE [LARGE SCALE GENOMIC DNA]</scope>
    <source>
        <strain evidence="2">JCM 17106</strain>
    </source>
</reference>
<proteinExistence type="predicted"/>
<name>A0ABP6UHV3_9FLAO</name>
<evidence type="ECO:0000313" key="2">
    <source>
        <dbReference type="Proteomes" id="UP001500459"/>
    </source>
</evidence>
<evidence type="ECO:0000313" key="1">
    <source>
        <dbReference type="EMBL" id="GAA3508573.1"/>
    </source>
</evidence>
<organism evidence="1 2">
    <name type="scientific">Aquimarina addita</name>
    <dbReference type="NCBI Taxonomy" id="870485"/>
    <lineage>
        <taxon>Bacteria</taxon>
        <taxon>Pseudomonadati</taxon>
        <taxon>Bacteroidota</taxon>
        <taxon>Flavobacteriia</taxon>
        <taxon>Flavobacteriales</taxon>
        <taxon>Flavobacteriaceae</taxon>
        <taxon>Aquimarina</taxon>
    </lineage>
</organism>
<dbReference type="RefSeq" id="WP_344927007.1">
    <property type="nucleotide sequence ID" value="NZ_BAABCW010000007.1"/>
</dbReference>
<keyword evidence="2" id="KW-1185">Reference proteome</keyword>
<dbReference type="EMBL" id="BAABCW010000007">
    <property type="protein sequence ID" value="GAA3508573.1"/>
    <property type="molecule type" value="Genomic_DNA"/>
</dbReference>
<protein>
    <submittedName>
        <fullName evidence="1">Uncharacterized protein</fullName>
    </submittedName>
</protein>
<dbReference type="Proteomes" id="UP001500459">
    <property type="component" value="Unassembled WGS sequence"/>
</dbReference>
<gene>
    <name evidence="1" type="ORF">GCM10022393_19990</name>
</gene>
<comment type="caution">
    <text evidence="1">The sequence shown here is derived from an EMBL/GenBank/DDBJ whole genome shotgun (WGS) entry which is preliminary data.</text>
</comment>
<accession>A0ABP6UHV3</accession>